<evidence type="ECO:0000313" key="1">
    <source>
        <dbReference type="EMBL" id="CUG04155.1"/>
    </source>
</evidence>
<dbReference type="AlphaFoldDB" id="A0A0S4IW89"/>
<dbReference type="OMA" id="DWSYFNP"/>
<dbReference type="OrthoDB" id="271563at2759"/>
<sequence>MTAKGQFNPLHTFESSIKRDEVARTAEEFKHLITNPGPLRVAYSADYLDWYFRAYREKCEFSDKKRKAAQKIATSPATVGAPELGIHPGLIPRPLSSVRRSQAEQRKAAALKTIEGANVEHGTLDCFERQPHFPAIHIDRCSDFHIRDLVQELIVDHALSSDAVWEKALAYRALLRHQMRSYPSSFQYIFPFVDAVAMASKVEDPQDPRHGQWINGDRYPTVDAVRYFEQSIQRYHIENAVDVHVFLSCHSQPAADALLFTEPPPKDLKETLLERPKSYPPLKVLLEDDSNVALLRVLLFADLNCFVSVDPFIKFPNANAAILPPKFEHASQNLSQGSLAEIVEQRRHNRAAPLSQAVRSAIEGRGADIARLQRAHTKSELQFAQRELTKAAEANPSGYAMNGASYLNPKTIRAEIRDDTTRRLLDGMKAYEAARHGIFREAFDEAKTTTSVHATEGDHFPQNSPTIPKFLAMILNDQVVNFLRGVCGEAFQSALAQHSRFLARQYMNLAMEYHVENLRRVNHQKVLVAAAVLDELIKTHSKSILDGTDKNVSDALRRTGTFIPFAERGLDALGFPSGARFDDYTRWMRPPSA</sequence>
<protein>
    <submittedName>
        <fullName evidence="1">Uncharacterized protein</fullName>
    </submittedName>
</protein>
<proteinExistence type="predicted"/>
<gene>
    <name evidence="1" type="ORF">BSAL_70445</name>
</gene>
<evidence type="ECO:0000313" key="2">
    <source>
        <dbReference type="Proteomes" id="UP000051952"/>
    </source>
</evidence>
<keyword evidence="2" id="KW-1185">Reference proteome</keyword>
<name>A0A0S4IW89_BODSA</name>
<dbReference type="Proteomes" id="UP000051952">
    <property type="component" value="Unassembled WGS sequence"/>
</dbReference>
<dbReference type="EMBL" id="CYKH01000514">
    <property type="protein sequence ID" value="CUG04155.1"/>
    <property type="molecule type" value="Genomic_DNA"/>
</dbReference>
<reference evidence="2" key="1">
    <citation type="submission" date="2015-09" db="EMBL/GenBank/DDBJ databases">
        <authorList>
            <consortium name="Pathogen Informatics"/>
        </authorList>
    </citation>
    <scope>NUCLEOTIDE SEQUENCE [LARGE SCALE GENOMIC DNA]</scope>
    <source>
        <strain evidence="2">Lake Konstanz</strain>
    </source>
</reference>
<organism evidence="1 2">
    <name type="scientific">Bodo saltans</name>
    <name type="common">Flagellated protozoan</name>
    <dbReference type="NCBI Taxonomy" id="75058"/>
    <lineage>
        <taxon>Eukaryota</taxon>
        <taxon>Discoba</taxon>
        <taxon>Euglenozoa</taxon>
        <taxon>Kinetoplastea</taxon>
        <taxon>Metakinetoplastina</taxon>
        <taxon>Eubodonida</taxon>
        <taxon>Bodonidae</taxon>
        <taxon>Bodo</taxon>
    </lineage>
</organism>
<accession>A0A0S4IW89</accession>
<dbReference type="VEuPathDB" id="TriTrypDB:BSAL_70445"/>